<dbReference type="AlphaFoldDB" id="A0AA38FEA6"/>
<dbReference type="PANTHER" id="PTHR35287:SF1">
    <property type="entry name" value="SI:ZFOS-911D5.4"/>
    <property type="match status" value="1"/>
</dbReference>
<comment type="caution">
    <text evidence="1">The sequence shown here is derived from an EMBL/GenBank/DDBJ whole genome shotgun (WGS) entry which is preliminary data.</text>
</comment>
<accession>A0AA38FEA6</accession>
<organism evidence="1 2">
    <name type="scientific">Taxus chinensis</name>
    <name type="common">Chinese yew</name>
    <name type="synonym">Taxus wallichiana var. chinensis</name>
    <dbReference type="NCBI Taxonomy" id="29808"/>
    <lineage>
        <taxon>Eukaryota</taxon>
        <taxon>Viridiplantae</taxon>
        <taxon>Streptophyta</taxon>
        <taxon>Embryophyta</taxon>
        <taxon>Tracheophyta</taxon>
        <taxon>Spermatophyta</taxon>
        <taxon>Pinopsida</taxon>
        <taxon>Pinidae</taxon>
        <taxon>Conifers II</taxon>
        <taxon>Cupressales</taxon>
        <taxon>Taxaceae</taxon>
        <taxon>Taxus</taxon>
    </lineage>
</organism>
<dbReference type="PANTHER" id="PTHR35287">
    <property type="entry name" value="SI:ZFOS-911D5.4"/>
    <property type="match status" value="1"/>
</dbReference>
<feature type="non-terminal residue" evidence="1">
    <location>
        <position position="1"/>
    </location>
</feature>
<sequence length="62" mass="7294">PLLSVALQQEVLSYDKWMQLNEESRGGFREWLKRMFSGIERDASDKIDKKICFILSTSPTWD</sequence>
<protein>
    <submittedName>
        <fullName evidence="1">Uncharacterized protein</fullName>
    </submittedName>
</protein>
<gene>
    <name evidence="1" type="ORF">KI387_031150</name>
</gene>
<proteinExistence type="predicted"/>
<keyword evidence="2" id="KW-1185">Reference proteome</keyword>
<name>A0AA38FEA6_TAXCH</name>
<dbReference type="Proteomes" id="UP000824469">
    <property type="component" value="Unassembled WGS sequence"/>
</dbReference>
<feature type="non-terminal residue" evidence="1">
    <location>
        <position position="62"/>
    </location>
</feature>
<reference evidence="1 2" key="1">
    <citation type="journal article" date="2021" name="Nat. Plants">
        <title>The Taxus genome provides insights into paclitaxel biosynthesis.</title>
        <authorList>
            <person name="Xiong X."/>
            <person name="Gou J."/>
            <person name="Liao Q."/>
            <person name="Li Y."/>
            <person name="Zhou Q."/>
            <person name="Bi G."/>
            <person name="Li C."/>
            <person name="Du R."/>
            <person name="Wang X."/>
            <person name="Sun T."/>
            <person name="Guo L."/>
            <person name="Liang H."/>
            <person name="Lu P."/>
            <person name="Wu Y."/>
            <person name="Zhang Z."/>
            <person name="Ro D.K."/>
            <person name="Shang Y."/>
            <person name="Huang S."/>
            <person name="Yan J."/>
        </authorList>
    </citation>
    <scope>NUCLEOTIDE SEQUENCE [LARGE SCALE GENOMIC DNA]</scope>
    <source>
        <strain evidence="1">Ta-2019</strain>
    </source>
</reference>
<evidence type="ECO:0000313" key="1">
    <source>
        <dbReference type="EMBL" id="KAH9299468.1"/>
    </source>
</evidence>
<dbReference type="EMBL" id="JAHRHJ020000010">
    <property type="protein sequence ID" value="KAH9299468.1"/>
    <property type="molecule type" value="Genomic_DNA"/>
</dbReference>
<evidence type="ECO:0000313" key="2">
    <source>
        <dbReference type="Proteomes" id="UP000824469"/>
    </source>
</evidence>